<proteinExistence type="predicted"/>
<name>A0A381Z5T3_9ZZZZ</name>
<sequence>MQAHARGHHAPLKSFMASFPERNDYKVITIIRNPYERAVSWYTYYRTPTYYNKHRRPGFFPGNMRALHYAQQPFLEFVKWYNRSFQSKWEMLPSVWWYTHKNKLYSDYQIRFENLEQDINKVSNELDMDIIKIPHNNKSSESFNIDDVYCDESITIVNRWYKEDFEKLGYEKK</sequence>
<dbReference type="InterPro" id="IPR005331">
    <property type="entry name" value="Sulfotransferase"/>
</dbReference>
<dbReference type="AlphaFoldDB" id="A0A381Z5T3"/>
<organism evidence="1">
    <name type="scientific">marine metagenome</name>
    <dbReference type="NCBI Taxonomy" id="408172"/>
    <lineage>
        <taxon>unclassified sequences</taxon>
        <taxon>metagenomes</taxon>
        <taxon>ecological metagenomes</taxon>
    </lineage>
</organism>
<dbReference type="GO" id="GO:0016020">
    <property type="term" value="C:membrane"/>
    <property type="evidence" value="ECO:0007669"/>
    <property type="project" value="InterPro"/>
</dbReference>
<dbReference type="Gene3D" id="3.40.50.300">
    <property type="entry name" value="P-loop containing nucleotide triphosphate hydrolases"/>
    <property type="match status" value="1"/>
</dbReference>
<reference evidence="1" key="1">
    <citation type="submission" date="2018-05" db="EMBL/GenBank/DDBJ databases">
        <authorList>
            <person name="Lanie J.A."/>
            <person name="Ng W.-L."/>
            <person name="Kazmierczak K.M."/>
            <person name="Andrzejewski T.M."/>
            <person name="Davidsen T.M."/>
            <person name="Wayne K.J."/>
            <person name="Tettelin H."/>
            <person name="Glass J.I."/>
            <person name="Rusch D."/>
            <person name="Podicherti R."/>
            <person name="Tsui H.-C.T."/>
            <person name="Winkler M.E."/>
        </authorList>
    </citation>
    <scope>NUCLEOTIDE SEQUENCE</scope>
</reference>
<dbReference type="InterPro" id="IPR027417">
    <property type="entry name" value="P-loop_NTPase"/>
</dbReference>
<protein>
    <recommendedName>
        <fullName evidence="2">Sulfotransferase domain-containing protein</fullName>
    </recommendedName>
</protein>
<evidence type="ECO:0000313" key="1">
    <source>
        <dbReference type="EMBL" id="SVA84117.1"/>
    </source>
</evidence>
<evidence type="ECO:0008006" key="2">
    <source>
        <dbReference type="Google" id="ProtNLM"/>
    </source>
</evidence>
<dbReference type="SUPFAM" id="SSF52540">
    <property type="entry name" value="P-loop containing nucleoside triphosphate hydrolases"/>
    <property type="match status" value="1"/>
</dbReference>
<dbReference type="EMBL" id="UINC01019907">
    <property type="protein sequence ID" value="SVA84117.1"/>
    <property type="molecule type" value="Genomic_DNA"/>
</dbReference>
<accession>A0A381Z5T3</accession>
<dbReference type="GO" id="GO:0008146">
    <property type="term" value="F:sulfotransferase activity"/>
    <property type="evidence" value="ECO:0007669"/>
    <property type="project" value="InterPro"/>
</dbReference>
<dbReference type="Pfam" id="PF03567">
    <property type="entry name" value="Sulfotransfer_2"/>
    <property type="match status" value="1"/>
</dbReference>
<gene>
    <name evidence="1" type="ORF">METZ01_LOCUS136971</name>
</gene>